<dbReference type="Gene3D" id="3.30.70.100">
    <property type="match status" value="1"/>
</dbReference>
<keyword evidence="2" id="KW-0560">Oxidoreductase</keyword>
<comment type="caution">
    <text evidence="2">The sequence shown here is derived from an EMBL/GenBank/DDBJ whole genome shotgun (WGS) entry which is preliminary data.</text>
</comment>
<keyword evidence="3" id="KW-1185">Reference proteome</keyword>
<dbReference type="EMBL" id="JACEIB010000003">
    <property type="protein sequence ID" value="MBA2933786.1"/>
    <property type="molecule type" value="Genomic_DNA"/>
</dbReference>
<dbReference type="SUPFAM" id="SSF54909">
    <property type="entry name" value="Dimeric alpha+beta barrel"/>
    <property type="match status" value="1"/>
</dbReference>
<sequence>MAFDQIVTLMVKPGEGAAFEAAFAALATKVGASEPDTLDYRLFRVEGEADAYRVVESYASRDALAQHMKNPETREHMAALGPFLAGAPATSILTLCASAR</sequence>
<proteinExistence type="predicted"/>
<dbReference type="InterPro" id="IPR011008">
    <property type="entry name" value="Dimeric_a/b-barrel"/>
</dbReference>
<dbReference type="InterPro" id="IPR007138">
    <property type="entry name" value="ABM_dom"/>
</dbReference>
<gene>
    <name evidence="2" type="ORF">HZF05_06695</name>
</gene>
<evidence type="ECO:0000313" key="2">
    <source>
        <dbReference type="EMBL" id="MBA2933786.1"/>
    </source>
</evidence>
<evidence type="ECO:0000313" key="3">
    <source>
        <dbReference type="Proteomes" id="UP000570166"/>
    </source>
</evidence>
<dbReference type="Proteomes" id="UP000570166">
    <property type="component" value="Unassembled WGS sequence"/>
</dbReference>
<name>A0A838L6K0_9SPHN</name>
<dbReference type="AlphaFoldDB" id="A0A838L6K0"/>
<dbReference type="PROSITE" id="PS51725">
    <property type="entry name" value="ABM"/>
    <property type="match status" value="1"/>
</dbReference>
<dbReference type="Pfam" id="PF03992">
    <property type="entry name" value="ABM"/>
    <property type="match status" value="1"/>
</dbReference>
<accession>A0A838L6K0</accession>
<protein>
    <submittedName>
        <fullName evidence="2">Antibiotic biosynthesis monooxygenase</fullName>
    </submittedName>
</protein>
<dbReference type="RefSeq" id="WP_160363584.1">
    <property type="nucleotide sequence ID" value="NZ_JACEIB010000003.1"/>
</dbReference>
<evidence type="ECO:0000259" key="1">
    <source>
        <dbReference type="PROSITE" id="PS51725"/>
    </source>
</evidence>
<keyword evidence="2" id="KW-0503">Monooxygenase</keyword>
<organism evidence="2 3">
    <name type="scientific">Sphingomonas chungangi</name>
    <dbReference type="NCBI Taxonomy" id="2683589"/>
    <lineage>
        <taxon>Bacteria</taxon>
        <taxon>Pseudomonadati</taxon>
        <taxon>Pseudomonadota</taxon>
        <taxon>Alphaproteobacteria</taxon>
        <taxon>Sphingomonadales</taxon>
        <taxon>Sphingomonadaceae</taxon>
        <taxon>Sphingomonas</taxon>
    </lineage>
</organism>
<dbReference type="GO" id="GO:0004497">
    <property type="term" value="F:monooxygenase activity"/>
    <property type="evidence" value="ECO:0007669"/>
    <property type="project" value="UniProtKB-KW"/>
</dbReference>
<feature type="domain" description="ABM" evidence="1">
    <location>
        <begin position="3"/>
        <end position="93"/>
    </location>
</feature>
<reference evidence="2 3" key="1">
    <citation type="submission" date="2020-07" db="EMBL/GenBank/DDBJ databases">
        <authorList>
            <person name="Sun Q."/>
        </authorList>
    </citation>
    <scope>NUCLEOTIDE SEQUENCE [LARGE SCALE GENOMIC DNA]</scope>
    <source>
        <strain evidence="2 3">CGMCC 1.13654</strain>
    </source>
</reference>